<feature type="signal peptide" evidence="4">
    <location>
        <begin position="1"/>
        <end position="23"/>
    </location>
</feature>
<evidence type="ECO:0000256" key="3">
    <source>
        <dbReference type="SAM" id="Phobius"/>
    </source>
</evidence>
<accession>A0A7M5VFU0</accession>
<keyword evidence="2" id="KW-1015">Disulfide bond</keyword>
<dbReference type="AlphaFoldDB" id="A0A7M5VFU0"/>
<dbReference type="SMART" id="SM00241">
    <property type="entry name" value="ZP"/>
    <property type="match status" value="1"/>
</dbReference>
<dbReference type="InterPro" id="IPR001507">
    <property type="entry name" value="ZP_dom"/>
</dbReference>
<dbReference type="PROSITE" id="PS51034">
    <property type="entry name" value="ZP_2"/>
    <property type="match status" value="1"/>
</dbReference>
<dbReference type="PANTHER" id="PTHR14002">
    <property type="entry name" value="ENDOGLIN/TGF-BETA RECEPTOR TYPE III"/>
    <property type="match status" value="1"/>
</dbReference>
<keyword evidence="3" id="KW-0472">Membrane</keyword>
<reference evidence="6" key="1">
    <citation type="submission" date="2021-01" db="UniProtKB">
        <authorList>
            <consortium name="EnsemblMetazoa"/>
        </authorList>
    </citation>
    <scope>IDENTIFICATION</scope>
</reference>
<feature type="chain" id="PRO_5029446342" description="ZP domain-containing protein" evidence="4">
    <location>
        <begin position="24"/>
        <end position="397"/>
    </location>
</feature>
<dbReference type="InterPro" id="IPR055356">
    <property type="entry name" value="ZP-N"/>
</dbReference>
<dbReference type="GeneID" id="136803715"/>
<dbReference type="Gene3D" id="2.60.40.3210">
    <property type="entry name" value="Zona pellucida, ZP-N domain"/>
    <property type="match status" value="1"/>
</dbReference>
<evidence type="ECO:0000256" key="1">
    <source>
        <dbReference type="ARBA" id="ARBA00022729"/>
    </source>
</evidence>
<keyword evidence="7" id="KW-1185">Reference proteome</keyword>
<protein>
    <recommendedName>
        <fullName evidence="5">ZP domain-containing protein</fullName>
    </recommendedName>
</protein>
<dbReference type="Pfam" id="PF00100">
    <property type="entry name" value="Zona_pellucida"/>
    <property type="match status" value="1"/>
</dbReference>
<proteinExistence type="predicted"/>
<evidence type="ECO:0000259" key="5">
    <source>
        <dbReference type="PROSITE" id="PS51034"/>
    </source>
</evidence>
<keyword evidence="3" id="KW-1133">Transmembrane helix</keyword>
<keyword evidence="1 4" id="KW-0732">Signal</keyword>
<dbReference type="Pfam" id="PF23344">
    <property type="entry name" value="ZP-N"/>
    <property type="match status" value="1"/>
</dbReference>
<dbReference type="PANTHER" id="PTHR14002:SF54">
    <property type="entry name" value="ZONA PELLUCIDA SPERM-BINDING PROTEIN 2"/>
    <property type="match status" value="1"/>
</dbReference>
<dbReference type="Proteomes" id="UP000594262">
    <property type="component" value="Unplaced"/>
</dbReference>
<evidence type="ECO:0000313" key="6">
    <source>
        <dbReference type="EnsemblMetazoa" id="CLYHEMP011197.1"/>
    </source>
</evidence>
<keyword evidence="3" id="KW-0812">Transmembrane</keyword>
<dbReference type="InterPro" id="IPR042235">
    <property type="entry name" value="ZP-C_dom"/>
</dbReference>
<evidence type="ECO:0000256" key="4">
    <source>
        <dbReference type="SAM" id="SignalP"/>
    </source>
</evidence>
<sequence length="397" mass="46144">METFYCVFLFMLYLLSYLHRTISVPGRTGLDEEFHCHPNGMTFVIYNFTLYERNNITIKFKNVTGKAAGDCTRKYTQEVKVPPALRAPYNECGIESHQRNGELVYTQTIIVSYNETISVERLVYREHIFDIHLECTISKLHEVELDGYLNVTKSKERVFTKVGDVTIDLQMIRFTDATFTKEDISPILKLDKFMYFLITMSPDNGFFLSLQQCYATNEWNSTERHYIIEDKCPNIDDNTVQIMESEHPTAVIKWQSKAFRFFESNSLFIKCEVFICDPGSPFPHPECMPCDLSLVDKKRRGLRSPSTDELKKSTVTSKMYYLIGEEEDHYAPENQKQPAIFSGTKGTIILVLLILFILAVLICFIKKFIEFVAKYNERHAKDVNLEENTQNVNEEKL</sequence>
<evidence type="ECO:0000256" key="2">
    <source>
        <dbReference type="ARBA" id="ARBA00023157"/>
    </source>
</evidence>
<dbReference type="Gene3D" id="2.60.40.4100">
    <property type="entry name" value="Zona pellucida, ZP-C domain"/>
    <property type="match status" value="1"/>
</dbReference>
<dbReference type="OrthoDB" id="9987373at2759"/>
<dbReference type="InterPro" id="IPR055355">
    <property type="entry name" value="ZP-C"/>
</dbReference>
<feature type="domain" description="ZP" evidence="5">
    <location>
        <begin position="35"/>
        <end position="297"/>
    </location>
</feature>
<name>A0A7M5VFU0_9CNID</name>
<feature type="transmembrane region" description="Helical" evidence="3">
    <location>
        <begin position="346"/>
        <end position="365"/>
    </location>
</feature>
<organism evidence="6 7">
    <name type="scientific">Clytia hemisphaerica</name>
    <dbReference type="NCBI Taxonomy" id="252671"/>
    <lineage>
        <taxon>Eukaryota</taxon>
        <taxon>Metazoa</taxon>
        <taxon>Cnidaria</taxon>
        <taxon>Hydrozoa</taxon>
        <taxon>Hydroidolina</taxon>
        <taxon>Leptothecata</taxon>
        <taxon>Obeliida</taxon>
        <taxon>Clytiidae</taxon>
        <taxon>Clytia</taxon>
    </lineage>
</organism>
<dbReference type="EnsemblMetazoa" id="CLYHEMT011197.1">
    <property type="protein sequence ID" value="CLYHEMP011197.1"/>
    <property type="gene ID" value="CLYHEMG011197"/>
</dbReference>
<evidence type="ECO:0000313" key="7">
    <source>
        <dbReference type="Proteomes" id="UP000594262"/>
    </source>
</evidence>
<dbReference type="RefSeq" id="XP_066916537.1">
    <property type="nucleotide sequence ID" value="XM_067060436.1"/>
</dbReference>